<comment type="caution">
    <text evidence="3">The sequence shown here is derived from an EMBL/GenBank/DDBJ whole genome shotgun (WGS) entry which is preliminary data.</text>
</comment>
<dbReference type="CDD" id="cd07816">
    <property type="entry name" value="Bet_v1-like"/>
    <property type="match status" value="1"/>
</dbReference>
<dbReference type="Pfam" id="PF00407">
    <property type="entry name" value="Bet_v_1"/>
    <property type="match status" value="1"/>
</dbReference>
<dbReference type="GO" id="GO:0006952">
    <property type="term" value="P:defense response"/>
    <property type="evidence" value="ECO:0007669"/>
    <property type="project" value="InterPro"/>
</dbReference>
<comment type="similarity">
    <text evidence="1">Belongs to the MLP family.</text>
</comment>
<gene>
    <name evidence="4" type="ORF">CJ030_MR5G022426</name>
    <name evidence="3" type="ORF">CJ030_MR7G028071</name>
</gene>
<dbReference type="Proteomes" id="UP000516437">
    <property type="component" value="Chromosome 7"/>
</dbReference>
<evidence type="ECO:0000313" key="5">
    <source>
        <dbReference type="Proteomes" id="UP000516437"/>
    </source>
</evidence>
<dbReference type="Proteomes" id="UP000516437">
    <property type="component" value="Chromosome 5"/>
</dbReference>
<dbReference type="InterPro" id="IPR052006">
    <property type="entry name" value="MLP-like"/>
</dbReference>
<evidence type="ECO:0000259" key="2">
    <source>
        <dbReference type="SMART" id="SM01037"/>
    </source>
</evidence>
<reference evidence="3 5" key="2">
    <citation type="journal article" date="2019" name="Plant Biotechnol. J.">
        <title>The red bayberry genome and genetic basis of sex determination.</title>
        <authorList>
            <person name="Jia H.M."/>
            <person name="Jia H.J."/>
            <person name="Cai Q.L."/>
            <person name="Wang Y."/>
            <person name="Zhao H.B."/>
            <person name="Yang W.F."/>
            <person name="Wang G.Y."/>
            <person name="Li Y.H."/>
            <person name="Zhan D.L."/>
            <person name="Shen Y.T."/>
            <person name="Niu Q.F."/>
            <person name="Chang L."/>
            <person name="Qiu J."/>
            <person name="Zhao L."/>
            <person name="Xie H.B."/>
            <person name="Fu W.Y."/>
            <person name="Jin J."/>
            <person name="Li X.W."/>
            <person name="Jiao Y."/>
            <person name="Zhou C.C."/>
            <person name="Tu T."/>
            <person name="Chai C.Y."/>
            <person name="Gao J.L."/>
            <person name="Fan L.J."/>
            <person name="van de Weg E."/>
            <person name="Wang J.Y."/>
            <person name="Gao Z.S."/>
        </authorList>
    </citation>
    <scope>NUCLEOTIDE SEQUENCE [LARGE SCALE GENOMIC DNA]</scope>
    <source>
        <tissue evidence="3">Leaves</tissue>
    </source>
</reference>
<reference evidence="3" key="1">
    <citation type="submission" date="2018-07" db="EMBL/GenBank/DDBJ databases">
        <authorList>
            <person name="Gao Z.-S."/>
            <person name="Jia H.-M."/>
            <person name="Jia H.-J."/>
            <person name="Cai Q.-L."/>
            <person name="Wang Y."/>
            <person name="Zhao H.-B."/>
        </authorList>
    </citation>
    <scope>NUCLEOTIDE SEQUENCE</scope>
    <source>
        <tissue evidence="3">Leaves</tissue>
    </source>
</reference>
<dbReference type="PANTHER" id="PTHR31338:SF20">
    <property type="entry name" value="BET V I_MAJOR LATEX PROTEIN DOMAIN-CONTAINING PROTEIN"/>
    <property type="match status" value="1"/>
</dbReference>
<dbReference type="PANTHER" id="PTHR31338">
    <property type="entry name" value="POLYKETIDE CYCLASE/DEHYDRASE AND LIPID TRANSPORT SUPERFAMILY PROTEIN"/>
    <property type="match status" value="1"/>
</dbReference>
<feature type="domain" description="Bet v I/Major latex protein" evidence="2">
    <location>
        <begin position="2"/>
        <end position="150"/>
    </location>
</feature>
<dbReference type="EMBL" id="RXIC02000023">
    <property type="protein sequence ID" value="KAB1213237.1"/>
    <property type="molecule type" value="Genomic_DNA"/>
</dbReference>
<dbReference type="SUPFAM" id="SSF55961">
    <property type="entry name" value="Bet v1-like"/>
    <property type="match status" value="1"/>
</dbReference>
<sequence length="150" mass="16682">MALKGKLEAELELKASADKFYSIFRSQAHQVPNATPDIIQHVAVHEGDWETHGSVKVWKYTVDGKAEVFKEVVEFDDANRAATLVGVDGDVMKIYKTYKGTFQVTPKGDGSLAKLTMEYETLTADAPPPTQYFIMMINMTKDIDAHVVKA</sequence>
<dbReference type="AlphaFoldDB" id="A0A6A1UZ85"/>
<dbReference type="Gene3D" id="3.30.530.20">
    <property type="match status" value="1"/>
</dbReference>
<reference evidence="3" key="3">
    <citation type="submission" date="2019-09" db="EMBL/GenBank/DDBJ databases">
        <authorList>
            <person name="Gao Z."/>
        </authorList>
    </citation>
    <scope>NUCLEOTIDE SEQUENCE</scope>
    <source>
        <tissue evidence="3">Leaves</tissue>
    </source>
</reference>
<protein>
    <recommendedName>
        <fullName evidence="2">Bet v I/Major latex protein domain-containing protein</fullName>
    </recommendedName>
</protein>
<dbReference type="SMART" id="SM01037">
    <property type="entry name" value="Bet_v_1"/>
    <property type="match status" value="1"/>
</dbReference>
<dbReference type="InterPro" id="IPR023393">
    <property type="entry name" value="START-like_dom_sf"/>
</dbReference>
<proteinExistence type="inferred from homology"/>
<dbReference type="OrthoDB" id="1072116at2759"/>
<dbReference type="InterPro" id="IPR000916">
    <property type="entry name" value="Bet_v_I/MLP"/>
</dbReference>
<keyword evidence="5" id="KW-1185">Reference proteome</keyword>
<dbReference type="EMBL" id="RXIC02000025">
    <property type="protein sequence ID" value="KAB1205744.1"/>
    <property type="molecule type" value="Genomic_DNA"/>
</dbReference>
<evidence type="ECO:0000256" key="1">
    <source>
        <dbReference type="ARBA" id="ARBA00038242"/>
    </source>
</evidence>
<evidence type="ECO:0000313" key="4">
    <source>
        <dbReference type="EMBL" id="KAB1213237.1"/>
    </source>
</evidence>
<name>A0A6A1UZ85_9ROSI</name>
<accession>A0A6A1UZ85</accession>
<evidence type="ECO:0000313" key="3">
    <source>
        <dbReference type="EMBL" id="KAB1205744.1"/>
    </source>
</evidence>
<organism evidence="3 5">
    <name type="scientific">Morella rubra</name>
    <name type="common">Chinese bayberry</name>
    <dbReference type="NCBI Taxonomy" id="262757"/>
    <lineage>
        <taxon>Eukaryota</taxon>
        <taxon>Viridiplantae</taxon>
        <taxon>Streptophyta</taxon>
        <taxon>Embryophyta</taxon>
        <taxon>Tracheophyta</taxon>
        <taxon>Spermatophyta</taxon>
        <taxon>Magnoliopsida</taxon>
        <taxon>eudicotyledons</taxon>
        <taxon>Gunneridae</taxon>
        <taxon>Pentapetalae</taxon>
        <taxon>rosids</taxon>
        <taxon>fabids</taxon>
        <taxon>Fagales</taxon>
        <taxon>Myricaceae</taxon>
        <taxon>Morella</taxon>
    </lineage>
</organism>